<evidence type="ECO:0000256" key="2">
    <source>
        <dbReference type="ARBA" id="ARBA00022448"/>
    </source>
</evidence>
<feature type="transmembrane region" description="Helical" evidence="8">
    <location>
        <begin position="99"/>
        <end position="117"/>
    </location>
</feature>
<dbReference type="AlphaFoldDB" id="A0A0P0RIL6"/>
<evidence type="ECO:0000256" key="1">
    <source>
        <dbReference type="ARBA" id="ARBA00004651"/>
    </source>
</evidence>
<feature type="transmembrane region" description="Helical" evidence="8">
    <location>
        <begin position="164"/>
        <end position="186"/>
    </location>
</feature>
<dbReference type="PROSITE" id="PS50850">
    <property type="entry name" value="MFS"/>
    <property type="match status" value="1"/>
</dbReference>
<evidence type="ECO:0000313" key="10">
    <source>
        <dbReference type="EMBL" id="ALL68345.1"/>
    </source>
</evidence>
<dbReference type="InterPro" id="IPR020846">
    <property type="entry name" value="MFS_dom"/>
</dbReference>
<dbReference type="Pfam" id="PF07690">
    <property type="entry name" value="MFS_1"/>
    <property type="match status" value="1"/>
</dbReference>
<dbReference type="Proteomes" id="UP000019146">
    <property type="component" value="Chromosome 2"/>
</dbReference>
<keyword evidence="2" id="KW-0813">Transport</keyword>
<keyword evidence="6 8" id="KW-0472">Membrane</keyword>
<proteinExistence type="predicted"/>
<accession>A0A0P0RIL6</accession>
<evidence type="ECO:0000259" key="9">
    <source>
        <dbReference type="PROSITE" id="PS50850"/>
    </source>
</evidence>
<dbReference type="SUPFAM" id="SSF103473">
    <property type="entry name" value="MFS general substrate transporter"/>
    <property type="match status" value="1"/>
</dbReference>
<keyword evidence="3" id="KW-1003">Cell membrane</keyword>
<dbReference type="EMBL" id="CP012747">
    <property type="protein sequence ID" value="ALL68345.1"/>
    <property type="molecule type" value="Genomic_DNA"/>
</dbReference>
<dbReference type="PANTHER" id="PTHR43045">
    <property type="entry name" value="SHIKIMATE TRANSPORTER"/>
    <property type="match status" value="1"/>
</dbReference>
<evidence type="ECO:0000256" key="4">
    <source>
        <dbReference type="ARBA" id="ARBA00022692"/>
    </source>
</evidence>
<dbReference type="CDD" id="cd17369">
    <property type="entry name" value="MFS_ShiA_like"/>
    <property type="match status" value="1"/>
</dbReference>
<feature type="transmembrane region" description="Helical" evidence="8">
    <location>
        <begin position="198"/>
        <end position="217"/>
    </location>
</feature>
<gene>
    <name evidence="10" type="ORF">K788_0000586</name>
</gene>
<feature type="transmembrane region" description="Helical" evidence="8">
    <location>
        <begin position="383"/>
        <end position="402"/>
    </location>
</feature>
<dbReference type="InterPro" id="IPR036259">
    <property type="entry name" value="MFS_trans_sf"/>
</dbReference>
<organism evidence="10 11">
    <name type="scientific">Paraburkholderia caribensis MBA4</name>
    <dbReference type="NCBI Taxonomy" id="1323664"/>
    <lineage>
        <taxon>Bacteria</taxon>
        <taxon>Pseudomonadati</taxon>
        <taxon>Pseudomonadota</taxon>
        <taxon>Betaproteobacteria</taxon>
        <taxon>Burkholderiales</taxon>
        <taxon>Burkholderiaceae</taxon>
        <taxon>Paraburkholderia</taxon>
    </lineage>
</organism>
<dbReference type="Gene3D" id="1.20.1250.20">
    <property type="entry name" value="MFS general substrate transporter like domains"/>
    <property type="match status" value="2"/>
</dbReference>
<feature type="domain" description="Major facilitator superfamily (MFS) profile" evidence="9">
    <location>
        <begin position="26"/>
        <end position="437"/>
    </location>
</feature>
<dbReference type="InterPro" id="IPR011701">
    <property type="entry name" value="MFS"/>
</dbReference>
<dbReference type="KEGG" id="bcai:K788_0000586"/>
<feature type="transmembrane region" description="Helical" evidence="8">
    <location>
        <begin position="123"/>
        <end position="143"/>
    </location>
</feature>
<dbReference type="PANTHER" id="PTHR43045:SF1">
    <property type="entry name" value="SHIKIMATE TRANSPORTER"/>
    <property type="match status" value="1"/>
</dbReference>
<keyword evidence="4 8" id="KW-0812">Transmembrane</keyword>
<feature type="transmembrane region" description="Helical" evidence="8">
    <location>
        <begin position="66"/>
        <end position="87"/>
    </location>
</feature>
<dbReference type="GO" id="GO:0022857">
    <property type="term" value="F:transmembrane transporter activity"/>
    <property type="evidence" value="ECO:0007669"/>
    <property type="project" value="InterPro"/>
</dbReference>
<feature type="transmembrane region" description="Helical" evidence="8">
    <location>
        <begin position="414"/>
        <end position="432"/>
    </location>
</feature>
<evidence type="ECO:0000256" key="5">
    <source>
        <dbReference type="ARBA" id="ARBA00022989"/>
    </source>
</evidence>
<sequence>MPKPTHGGIEAGATGVAKSRRQYVVAGIASLLGTTIEWYDFYIYGTAAALIFNKIFFPAFDPITGTLASFATYSVGFFARPLGGLIFGHFGDRIGRKTMLLVTLLLMGVPTIAVGLIPSYQSIGYWAAGLLVLMRFLQGVAVGGEWGGAVLMAVEHAPEGKKGFFGSLPQTGVAPGLILSSLAMAAVAGLPEHEMLTWGWRVPFLASVLLVGVGWFIRMKVAESPDFEAMKAHGKEVKVPAFEVLKNHRGALLKIIGARLGEVTWFFTVTAFTLSYATMNVGLPKPLILNSVSIGATVGLFMMPLAGVLGDRIGHKRVFAFGAAAVCLFAFAFFDMLQTKSTGMVYLSMIVAIGLCYSFMYGPEGSLFSAQFPAEIRYSGISLGVQISGAIGGGLAPIVATFLMAKGHGDPQLVSWYLGGLAFVALLCALSMRSSSPSIATASSGSLGGYHTPQATEAK</sequence>
<feature type="transmembrane region" description="Helical" evidence="8">
    <location>
        <begin position="287"/>
        <end position="306"/>
    </location>
</feature>
<feature type="region of interest" description="Disordered" evidence="7">
    <location>
        <begin position="439"/>
        <end position="459"/>
    </location>
</feature>
<comment type="subcellular location">
    <subcellularLocation>
        <location evidence="1">Cell membrane</location>
        <topology evidence="1">Multi-pass membrane protein</topology>
    </subcellularLocation>
</comment>
<evidence type="ECO:0000313" key="11">
    <source>
        <dbReference type="Proteomes" id="UP000019146"/>
    </source>
</evidence>
<evidence type="ECO:0000256" key="3">
    <source>
        <dbReference type="ARBA" id="ARBA00022475"/>
    </source>
</evidence>
<evidence type="ECO:0000256" key="6">
    <source>
        <dbReference type="ARBA" id="ARBA00023136"/>
    </source>
</evidence>
<protein>
    <submittedName>
        <fullName evidence="10">Shikimate transporter ShiA</fullName>
    </submittedName>
</protein>
<feature type="transmembrane region" description="Helical" evidence="8">
    <location>
        <begin position="263"/>
        <end position="281"/>
    </location>
</feature>
<keyword evidence="5 8" id="KW-1133">Transmembrane helix</keyword>
<feature type="transmembrane region" description="Helical" evidence="8">
    <location>
        <begin position="318"/>
        <end position="337"/>
    </location>
</feature>
<evidence type="ECO:0000256" key="7">
    <source>
        <dbReference type="SAM" id="MobiDB-lite"/>
    </source>
</evidence>
<dbReference type="GeneID" id="69972065"/>
<dbReference type="GO" id="GO:0005886">
    <property type="term" value="C:plasma membrane"/>
    <property type="evidence" value="ECO:0007669"/>
    <property type="project" value="UniProtKB-SubCell"/>
</dbReference>
<name>A0A0P0RIL6_9BURK</name>
<dbReference type="RefSeq" id="WP_051454051.1">
    <property type="nucleotide sequence ID" value="NZ_CP012747.1"/>
</dbReference>
<evidence type="ECO:0000256" key="8">
    <source>
        <dbReference type="SAM" id="Phobius"/>
    </source>
</evidence>
<feature type="transmembrane region" description="Helical" evidence="8">
    <location>
        <begin position="343"/>
        <end position="362"/>
    </location>
</feature>
<reference evidence="10 11" key="1">
    <citation type="journal article" date="2014" name="Genome Announc.">
        <title>Draft Genome Sequence of the Haloacid-Degrading Burkholderia caribensis Strain MBA4.</title>
        <authorList>
            <person name="Pan Y."/>
            <person name="Kong K.F."/>
            <person name="Tsang J.S."/>
        </authorList>
    </citation>
    <scope>NUCLEOTIDE SEQUENCE [LARGE SCALE GENOMIC DNA]</scope>
    <source>
        <strain evidence="10 11">MBA4</strain>
    </source>
</reference>